<dbReference type="EMBL" id="FUEG01000026">
    <property type="protein sequence ID" value="SJL14956.1"/>
    <property type="molecule type" value="Genomic_DNA"/>
</dbReference>
<reference evidence="2" key="1">
    <citation type="journal article" date="2017" name="Nat. Ecol. Evol.">
        <title>Genome expansion and lineage-specific genetic innovations in the forest pathogenic fungi Armillaria.</title>
        <authorList>
            <person name="Sipos G."/>
            <person name="Prasanna A.N."/>
            <person name="Walter M.C."/>
            <person name="O'Connor E."/>
            <person name="Balint B."/>
            <person name="Krizsan K."/>
            <person name="Kiss B."/>
            <person name="Hess J."/>
            <person name="Varga T."/>
            <person name="Slot J."/>
            <person name="Riley R."/>
            <person name="Boka B."/>
            <person name="Rigling D."/>
            <person name="Barry K."/>
            <person name="Lee J."/>
            <person name="Mihaltcheva S."/>
            <person name="LaButti K."/>
            <person name="Lipzen A."/>
            <person name="Waldron R."/>
            <person name="Moloney N.M."/>
            <person name="Sperisen C."/>
            <person name="Kredics L."/>
            <person name="Vagvoelgyi C."/>
            <person name="Patrignani A."/>
            <person name="Fitzpatrick D."/>
            <person name="Nagy I."/>
            <person name="Doyle S."/>
            <person name="Anderson J.B."/>
            <person name="Grigoriev I.V."/>
            <person name="Gueldener U."/>
            <person name="Muensterkoetter M."/>
            <person name="Nagy L.G."/>
        </authorList>
    </citation>
    <scope>NUCLEOTIDE SEQUENCE [LARGE SCALE GENOMIC DNA]</scope>
    <source>
        <strain evidence="2">C18/9</strain>
    </source>
</reference>
<dbReference type="AlphaFoldDB" id="A0A284S1U3"/>
<organism evidence="1 2">
    <name type="scientific">Armillaria ostoyae</name>
    <name type="common">Armillaria root rot fungus</name>
    <dbReference type="NCBI Taxonomy" id="47428"/>
    <lineage>
        <taxon>Eukaryota</taxon>
        <taxon>Fungi</taxon>
        <taxon>Dikarya</taxon>
        <taxon>Basidiomycota</taxon>
        <taxon>Agaricomycotina</taxon>
        <taxon>Agaricomycetes</taxon>
        <taxon>Agaricomycetidae</taxon>
        <taxon>Agaricales</taxon>
        <taxon>Marasmiineae</taxon>
        <taxon>Physalacriaceae</taxon>
        <taxon>Armillaria</taxon>
    </lineage>
</organism>
<dbReference type="OrthoDB" id="5418601at2759"/>
<sequence>MSRREWFDRYQSDVFQRHDWNEQADLKYKSLPEVTLSGLTETGKENLRILVLKQQSYTGRKPIIPSSLANTPCANLGVAGLLEKLNTILGTSYKLESPSISALLENYITDKYDFGTAYGHLRRFWYDDLTGNEDKLHIRKTRDRDMRKDVLVNKRILNGQVPPRRVWDLYSNRVVPWWVARRWPYPISHAWMEGQDRADVLTPINGYEWPVPIPRDANLDLIRIEMLSLGAEYAWLDVLCLRQKGGKMEDLRTEEWKVDVPTIGHVYEEADRVTAVVCYFSGLGRPLSLKLSDFESGRSWFKRAWTLQEVGHNLVIGGETGRAMEEEIRERVEKELSAAKNVRINVLRVLSEMQKRVSTSLVDKVAGMTYPLLSLDIPAYYEAQTEEDAWTALVAVMSTFIRAELFLLYPNPGSGSKVWRPSWTQVMTEPLPKCASLHSRGWVERTEETDADYFCGVFIESAHVRGLAETLPAPKPRQGEFVVKDKSGVEHQFEIIAKHQYPIPEDTYALVGSDLGASRQERQYWVVGQRLLGQFKKLSVFEMKDKAEVTRLCNLGVATNAKTVLA</sequence>
<proteinExistence type="predicted"/>
<accession>A0A284S1U3</accession>
<evidence type="ECO:0000313" key="1">
    <source>
        <dbReference type="EMBL" id="SJL14956.1"/>
    </source>
</evidence>
<evidence type="ECO:0008006" key="3">
    <source>
        <dbReference type="Google" id="ProtNLM"/>
    </source>
</evidence>
<name>A0A284S1U3_ARMOS</name>
<dbReference type="Proteomes" id="UP000219338">
    <property type="component" value="Unassembled WGS sequence"/>
</dbReference>
<protein>
    <recommendedName>
        <fullName evidence="3">Heterokaryon incompatibility domain-containing protein</fullName>
    </recommendedName>
</protein>
<keyword evidence="2" id="KW-1185">Reference proteome</keyword>
<gene>
    <name evidence="1" type="ORF">ARMOST_18432</name>
</gene>
<evidence type="ECO:0000313" key="2">
    <source>
        <dbReference type="Proteomes" id="UP000219338"/>
    </source>
</evidence>